<evidence type="ECO:0000256" key="13">
    <source>
        <dbReference type="PROSITE-ProRule" id="PRU00059"/>
    </source>
</evidence>
<evidence type="ECO:0000256" key="8">
    <source>
        <dbReference type="ARBA" id="ARBA00022833"/>
    </source>
</evidence>
<dbReference type="PRINTS" id="PR00480">
    <property type="entry name" value="ASTACIN"/>
</dbReference>
<feature type="active site" evidence="14">
    <location>
        <position position="225"/>
    </location>
</feature>
<dbReference type="InterPro" id="IPR000859">
    <property type="entry name" value="CUB_dom"/>
</dbReference>
<keyword evidence="5 14" id="KW-0479">Metal-binding</keyword>
<dbReference type="InterPro" id="IPR006026">
    <property type="entry name" value="Peptidase_Metallo"/>
</dbReference>
<dbReference type="PROSITE" id="PS01186">
    <property type="entry name" value="EGF_2"/>
    <property type="match status" value="1"/>
</dbReference>
<dbReference type="InterPro" id="IPR024079">
    <property type="entry name" value="MetalloPept_cat_dom_sf"/>
</dbReference>
<dbReference type="InterPro" id="IPR035914">
    <property type="entry name" value="Sperma_CUB_dom_sf"/>
</dbReference>
<evidence type="ECO:0000313" key="19">
    <source>
        <dbReference type="WBParaSite" id="SSTP_0000274400.1"/>
    </source>
</evidence>
<dbReference type="AlphaFoldDB" id="A0A0K0DZT3"/>
<dbReference type="GO" id="GO:0008270">
    <property type="term" value="F:zinc ion binding"/>
    <property type="evidence" value="ECO:0007669"/>
    <property type="project" value="UniProtKB-UniRule"/>
</dbReference>
<dbReference type="Gene3D" id="2.60.120.290">
    <property type="entry name" value="Spermadhesin, CUB domain"/>
    <property type="match status" value="1"/>
</dbReference>
<dbReference type="GO" id="GO:0004222">
    <property type="term" value="F:metalloendopeptidase activity"/>
    <property type="evidence" value="ECO:0007669"/>
    <property type="project" value="UniProtKB-UniRule"/>
</dbReference>
<feature type="binding site" evidence="14">
    <location>
        <position position="234"/>
    </location>
    <ligand>
        <name>Zn(2+)</name>
        <dbReference type="ChEBI" id="CHEBI:29105"/>
        <note>catalytic</note>
    </ligand>
</feature>
<keyword evidence="11" id="KW-0325">Glycoprotein</keyword>
<keyword evidence="2 12" id="KW-0964">Secreted</keyword>
<dbReference type="PROSITE" id="PS00022">
    <property type="entry name" value="EGF_1"/>
    <property type="match status" value="1"/>
</dbReference>
<evidence type="ECO:0000256" key="9">
    <source>
        <dbReference type="ARBA" id="ARBA00023049"/>
    </source>
</evidence>
<evidence type="ECO:0000256" key="7">
    <source>
        <dbReference type="ARBA" id="ARBA00022801"/>
    </source>
</evidence>
<dbReference type="SMART" id="SM00235">
    <property type="entry name" value="ZnMc"/>
    <property type="match status" value="1"/>
</dbReference>
<dbReference type="PROSITE" id="PS51864">
    <property type="entry name" value="ASTACIN"/>
    <property type="match status" value="1"/>
</dbReference>
<comment type="subcellular location">
    <subcellularLocation>
        <location evidence="1 12">Secreted</location>
    </subcellularLocation>
</comment>
<dbReference type="SUPFAM" id="SSF55486">
    <property type="entry name" value="Metalloproteases ('zincins'), catalytic domain"/>
    <property type="match status" value="1"/>
</dbReference>
<dbReference type="PROSITE" id="PS01180">
    <property type="entry name" value="CUB"/>
    <property type="match status" value="1"/>
</dbReference>
<evidence type="ECO:0000256" key="15">
    <source>
        <dbReference type="RuleBase" id="RU361183"/>
    </source>
</evidence>
<feature type="binding site" evidence="14">
    <location>
        <position position="228"/>
    </location>
    <ligand>
        <name>Zn(2+)</name>
        <dbReference type="ChEBI" id="CHEBI:29105"/>
        <note>catalytic</note>
    </ligand>
</feature>
<keyword evidence="18" id="KW-1185">Reference proteome</keyword>
<sequence length="483" mass="56306">MIIKNIIFLHTFLFVITVSLPVPKVTLLKNEYNDLKLTKEIAQFLDEFIAILLNTTKNNGYEKQSMYNNMYIEDDSKKDPIEVIEESGYFEGDMVLNPLQSEKVLDQVIYNAEKNNINVSNIIDLKKRRKKRKIQIGESLEWDTAIQYYVEKEVNDSVVDEALKLMEKETCIKFERLYTVYKLRSGLRYFFGSSCYSHVGKASDFLPQDISIGKGCGTIGTVQHETMHALGVKHEQSRADRDNYLKLYMENVKPNHEHNFIKLDLQSTLTYDTKYDYGSTMHYHYKSFSKNKKQTMLPTFPLYLHTMGMDEKMSFLDVKLLNSHYCKDKCYNKLSCENGGYQDPNNCKICKCIKGFKGSTCSELPQPKKECGDTVLYDISKNPQKIIVNGTKRCLYHIKTDQGKRIKVEIKYLKYFPIKKYTCQKRNSLEIKYLKDKAQTGAFFCNAIENLKFDSKNHHVIIHHRSQNESNSMELTFKTITDE</sequence>
<evidence type="ECO:0000259" key="16">
    <source>
        <dbReference type="PROSITE" id="PS01180"/>
    </source>
</evidence>
<keyword evidence="4 14" id="KW-0645">Protease</keyword>
<feature type="domain" description="Peptidase M12A" evidence="17">
    <location>
        <begin position="132"/>
        <end position="327"/>
    </location>
</feature>
<dbReference type="Pfam" id="PF01400">
    <property type="entry name" value="Astacin"/>
    <property type="match status" value="1"/>
</dbReference>
<evidence type="ECO:0000256" key="2">
    <source>
        <dbReference type="ARBA" id="ARBA00022525"/>
    </source>
</evidence>
<dbReference type="Gene3D" id="3.40.390.10">
    <property type="entry name" value="Collagenase (Catalytic Domain)"/>
    <property type="match status" value="1"/>
</dbReference>
<keyword evidence="3" id="KW-0245">EGF-like domain</keyword>
<dbReference type="GO" id="GO:0018996">
    <property type="term" value="P:molting cycle, collagen and cuticulin-based cuticle"/>
    <property type="evidence" value="ECO:0007669"/>
    <property type="project" value="InterPro"/>
</dbReference>
<evidence type="ECO:0000256" key="12">
    <source>
        <dbReference type="PIRNR" id="PIRNR036365"/>
    </source>
</evidence>
<dbReference type="InterPro" id="IPR034035">
    <property type="entry name" value="Astacin-like_dom"/>
</dbReference>
<dbReference type="WBParaSite" id="TCONS_00013509.p1">
    <property type="protein sequence ID" value="TCONS_00013509.p1"/>
    <property type="gene ID" value="XLOC_008221"/>
</dbReference>
<comment type="cofactor">
    <cofactor evidence="14 15">
        <name>Zn(2+)</name>
        <dbReference type="ChEBI" id="CHEBI:29105"/>
    </cofactor>
    <text evidence="14 15">Binds 1 zinc ion per subunit.</text>
</comment>
<evidence type="ECO:0000256" key="10">
    <source>
        <dbReference type="ARBA" id="ARBA00023157"/>
    </source>
</evidence>
<feature type="domain" description="CUB" evidence="16">
    <location>
        <begin position="361"/>
        <end position="483"/>
    </location>
</feature>
<organism evidence="19">
    <name type="scientific">Strongyloides stercoralis</name>
    <name type="common">Threadworm</name>
    <dbReference type="NCBI Taxonomy" id="6248"/>
    <lineage>
        <taxon>Eukaryota</taxon>
        <taxon>Metazoa</taxon>
        <taxon>Ecdysozoa</taxon>
        <taxon>Nematoda</taxon>
        <taxon>Chromadorea</taxon>
        <taxon>Rhabditida</taxon>
        <taxon>Tylenchina</taxon>
        <taxon>Panagrolaimomorpha</taxon>
        <taxon>Strongyloidoidea</taxon>
        <taxon>Strongyloididae</taxon>
        <taxon>Strongyloides</taxon>
    </lineage>
</organism>
<evidence type="ECO:0000256" key="11">
    <source>
        <dbReference type="ARBA" id="ARBA00023180"/>
    </source>
</evidence>
<keyword evidence="10 14" id="KW-1015">Disulfide bond</keyword>
<keyword evidence="6 12" id="KW-0732">Signal</keyword>
<keyword evidence="8 14" id="KW-0862">Zinc</keyword>
<protein>
    <recommendedName>
        <fullName evidence="12">Zinc metalloproteinase</fullName>
    </recommendedName>
</protein>
<feature type="binding site" evidence="14">
    <location>
        <position position="224"/>
    </location>
    <ligand>
        <name>Zn(2+)</name>
        <dbReference type="ChEBI" id="CHEBI:29105"/>
        <note>catalytic</note>
    </ligand>
</feature>
<keyword evidence="9 14" id="KW-0482">Metalloprotease</keyword>
<evidence type="ECO:0000313" key="18">
    <source>
        <dbReference type="Proteomes" id="UP000035681"/>
    </source>
</evidence>
<dbReference type="Proteomes" id="UP000035681">
    <property type="component" value="Unplaced"/>
</dbReference>
<evidence type="ECO:0000259" key="17">
    <source>
        <dbReference type="PROSITE" id="PS51864"/>
    </source>
</evidence>
<comment type="caution">
    <text evidence="13">Lacks conserved residue(s) required for the propagation of feature annotation.</text>
</comment>
<evidence type="ECO:0000256" key="6">
    <source>
        <dbReference type="ARBA" id="ARBA00022729"/>
    </source>
</evidence>
<feature type="disulfide bond" evidence="14">
    <location>
        <begin position="171"/>
        <end position="326"/>
    </location>
</feature>
<reference evidence="19" key="1">
    <citation type="submission" date="2015-08" db="UniProtKB">
        <authorList>
            <consortium name="WormBaseParasite"/>
        </authorList>
    </citation>
    <scope>IDENTIFICATION</scope>
</reference>
<name>A0A0K0DZT3_STRER</name>
<feature type="signal peptide" evidence="12 15">
    <location>
        <begin position="1"/>
        <end position="21"/>
    </location>
</feature>
<feature type="chain" id="PRO_5015024096" description="Zinc metalloproteinase" evidence="12 15">
    <location>
        <begin position="22"/>
        <end position="483"/>
    </location>
</feature>
<proteinExistence type="predicted"/>
<evidence type="ECO:0000256" key="1">
    <source>
        <dbReference type="ARBA" id="ARBA00004613"/>
    </source>
</evidence>
<dbReference type="PANTHER" id="PTHR10127">
    <property type="entry name" value="DISCOIDIN, CUB, EGF, LAMININ , AND ZINC METALLOPROTEASE DOMAIN CONTAINING"/>
    <property type="match status" value="1"/>
</dbReference>
<dbReference type="GO" id="GO:0005576">
    <property type="term" value="C:extracellular region"/>
    <property type="evidence" value="ECO:0007669"/>
    <property type="project" value="UniProtKB-SubCell"/>
</dbReference>
<dbReference type="InterPro" id="IPR000742">
    <property type="entry name" value="EGF"/>
</dbReference>
<evidence type="ECO:0000256" key="3">
    <source>
        <dbReference type="ARBA" id="ARBA00022536"/>
    </source>
</evidence>
<evidence type="ECO:0000256" key="5">
    <source>
        <dbReference type="ARBA" id="ARBA00022723"/>
    </source>
</evidence>
<evidence type="ECO:0000256" key="14">
    <source>
        <dbReference type="PROSITE-ProRule" id="PRU01211"/>
    </source>
</evidence>
<dbReference type="WBParaSite" id="SSTP_0000274400.1">
    <property type="protein sequence ID" value="SSTP_0000274400.1"/>
    <property type="gene ID" value="SSTP_0000274400"/>
</dbReference>
<dbReference type="InterPro" id="IPR001506">
    <property type="entry name" value="Peptidase_M12A"/>
</dbReference>
<dbReference type="GO" id="GO:0006508">
    <property type="term" value="P:proteolysis"/>
    <property type="evidence" value="ECO:0007669"/>
    <property type="project" value="UniProtKB-KW"/>
</dbReference>
<evidence type="ECO:0000256" key="4">
    <source>
        <dbReference type="ARBA" id="ARBA00022670"/>
    </source>
</evidence>
<dbReference type="PANTHER" id="PTHR10127:SF802">
    <property type="entry name" value="ZINC METALLOPROTEINASE NAS-10"/>
    <property type="match status" value="1"/>
</dbReference>
<keyword evidence="7 14" id="KW-0378">Hydrolase</keyword>
<dbReference type="PIRSF" id="PIRSF036365">
    <property type="entry name" value="Astacin_nematoda"/>
    <property type="match status" value="1"/>
</dbReference>
<dbReference type="InterPro" id="IPR017050">
    <property type="entry name" value="Metallopeptidase_nem"/>
</dbReference>
<dbReference type="CDD" id="cd04280">
    <property type="entry name" value="ZnMc_astacin_like"/>
    <property type="match status" value="1"/>
</dbReference>
<accession>A0A0K0DZT3</accession>